<protein>
    <submittedName>
        <fullName evidence="1">Uncharacterized protein</fullName>
    </submittedName>
</protein>
<accession>A0ABS9MGK9</accession>
<reference evidence="1 2" key="1">
    <citation type="submission" date="2022-01" db="EMBL/GenBank/DDBJ databases">
        <title>Collection of gut derived symbiotic bacterial strains cultured from healthy donors.</title>
        <authorList>
            <person name="Lin H."/>
            <person name="Kohout C."/>
            <person name="Waligurski E."/>
            <person name="Pamer E.G."/>
        </authorList>
    </citation>
    <scope>NUCLEOTIDE SEQUENCE [LARGE SCALE GENOMIC DNA]</scope>
    <source>
        <strain evidence="1 2">DFI.7.58</strain>
    </source>
</reference>
<evidence type="ECO:0000313" key="2">
    <source>
        <dbReference type="Proteomes" id="UP001298681"/>
    </source>
</evidence>
<evidence type="ECO:0000313" key="1">
    <source>
        <dbReference type="EMBL" id="MCG4609934.1"/>
    </source>
</evidence>
<organism evidence="1 2">
    <name type="scientific">Anaeromassilibacillus senegalensis</name>
    <dbReference type="NCBI Taxonomy" id="1673717"/>
    <lineage>
        <taxon>Bacteria</taxon>
        <taxon>Bacillati</taxon>
        <taxon>Bacillota</taxon>
        <taxon>Clostridia</taxon>
        <taxon>Eubacteriales</taxon>
        <taxon>Acutalibacteraceae</taxon>
        <taxon>Anaeromassilibacillus</taxon>
    </lineage>
</organism>
<comment type="caution">
    <text evidence="1">The sequence shown here is derived from an EMBL/GenBank/DDBJ whole genome shotgun (WGS) entry which is preliminary data.</text>
</comment>
<sequence length="96" mass="11297">MKDRAIFLECTEKMEDDKKTTPEFDLLYRKAVLLSLRERNFLNDMQVQLCLEKLAHSIGSDENTLFLVGPEAEWQYVDSYVEHRTVAEKNAKKENQ</sequence>
<dbReference type="RefSeq" id="WP_191362620.1">
    <property type="nucleotide sequence ID" value="NZ_JAKNHQ010000003.1"/>
</dbReference>
<dbReference type="Proteomes" id="UP001298681">
    <property type="component" value="Unassembled WGS sequence"/>
</dbReference>
<dbReference type="EMBL" id="JAKNHQ010000003">
    <property type="protein sequence ID" value="MCG4609934.1"/>
    <property type="molecule type" value="Genomic_DNA"/>
</dbReference>
<keyword evidence="2" id="KW-1185">Reference proteome</keyword>
<proteinExistence type="predicted"/>
<gene>
    <name evidence="1" type="ORF">L0P57_03135</name>
</gene>
<name>A0ABS9MGK9_9FIRM</name>